<dbReference type="AlphaFoldDB" id="A0A0C2CVU9"/>
<accession>A0A0C2CVU9</accession>
<evidence type="ECO:0000256" key="1">
    <source>
        <dbReference type="SAM" id="MobiDB-lite"/>
    </source>
</evidence>
<protein>
    <submittedName>
        <fullName evidence="2">Uncharacterized protein</fullName>
    </submittedName>
</protein>
<reference evidence="2 3" key="1">
    <citation type="submission" date="2013-12" db="EMBL/GenBank/DDBJ databases">
        <title>Draft genome of the parsitic nematode Ancylostoma duodenale.</title>
        <authorList>
            <person name="Mitreva M."/>
        </authorList>
    </citation>
    <scope>NUCLEOTIDE SEQUENCE [LARGE SCALE GENOMIC DNA]</scope>
    <source>
        <strain evidence="2 3">Zhejiang</strain>
    </source>
</reference>
<keyword evidence="3" id="KW-1185">Reference proteome</keyword>
<evidence type="ECO:0000313" key="2">
    <source>
        <dbReference type="EMBL" id="KIH54002.1"/>
    </source>
</evidence>
<evidence type="ECO:0000313" key="3">
    <source>
        <dbReference type="Proteomes" id="UP000054047"/>
    </source>
</evidence>
<organism evidence="2 3">
    <name type="scientific">Ancylostoma duodenale</name>
    <dbReference type="NCBI Taxonomy" id="51022"/>
    <lineage>
        <taxon>Eukaryota</taxon>
        <taxon>Metazoa</taxon>
        <taxon>Ecdysozoa</taxon>
        <taxon>Nematoda</taxon>
        <taxon>Chromadorea</taxon>
        <taxon>Rhabditida</taxon>
        <taxon>Rhabditina</taxon>
        <taxon>Rhabditomorpha</taxon>
        <taxon>Strongyloidea</taxon>
        <taxon>Ancylostomatidae</taxon>
        <taxon>Ancylostomatinae</taxon>
        <taxon>Ancylostoma</taxon>
    </lineage>
</organism>
<dbReference type="EMBL" id="KN739924">
    <property type="protein sequence ID" value="KIH54002.1"/>
    <property type="molecule type" value="Genomic_DNA"/>
</dbReference>
<feature type="region of interest" description="Disordered" evidence="1">
    <location>
        <begin position="143"/>
        <end position="163"/>
    </location>
</feature>
<proteinExistence type="predicted"/>
<name>A0A0C2CVU9_9BILA</name>
<dbReference type="Proteomes" id="UP000054047">
    <property type="component" value="Unassembled WGS sequence"/>
</dbReference>
<sequence length="163" mass="18240">MQARKNRYDVIGLTETRRHRPLNATFDTGEELFLGTCDSRGVGGVGVLVNTNLVMNIDSLGQLTTRIGRLRLRRCGSMPAVTAFVAYAPTSSYDEEEIEAFYMDLEKFYREDHTFYKPAFGKMRLSTTSTRSTIGLFSISATAQRKPRVQEPPRGACSTRPSS</sequence>
<gene>
    <name evidence="2" type="ORF">ANCDUO_15852</name>
</gene>